<dbReference type="InterPro" id="IPR036259">
    <property type="entry name" value="MFS_trans_sf"/>
</dbReference>
<dbReference type="Proteomes" id="UP000187209">
    <property type="component" value="Unassembled WGS sequence"/>
</dbReference>
<dbReference type="PANTHER" id="PTHR23504">
    <property type="entry name" value="MAJOR FACILITATOR SUPERFAMILY DOMAIN-CONTAINING PROTEIN 10"/>
    <property type="match status" value="1"/>
</dbReference>
<sequence>MVTYLPVKIRLSVLFILLSEQTIDFMIPTYLAYMMGGFLADPSLSQSELEAKISYYSGTLEGLNRLMSFFGCLIWSTVSDKIGRKHSMMIVLCGIMIASICFGLAPSYEIAVLCRMVAGLFGGTIPIAKAMLRDLSDDTNIAILYSYLGTGYGLAAVIGPLIGGLFSHPYRNFDFLNISIFYTYPYILPQAIHASIIIFTLFLIYFCIPNKPPEPTSIQDTKGLASNKNYIISVIIFCMIAIVQFSYRLLMSLWVKVSRDIGGLGWEVEEYPGYMNSGSGVFIALFPFFLTPYLSQKYGVKKSCLITISFMIPVVFLISWCYLLYGIPMWICLIILNGLSNALSTVFINFISIAVSNSVSSNITGAALGICQSATALCRSITTGITGVLYGSNQGWDLPFPLDSHFMFILIDFILIANFVFILAYMKPELEKRKTTDEEIPLINKNN</sequence>
<feature type="transmembrane region" description="Helical" evidence="6">
    <location>
        <begin position="186"/>
        <end position="208"/>
    </location>
</feature>
<dbReference type="InterPro" id="IPR011701">
    <property type="entry name" value="MFS"/>
</dbReference>
<dbReference type="InterPro" id="IPR020846">
    <property type="entry name" value="MFS_dom"/>
</dbReference>
<evidence type="ECO:0000256" key="3">
    <source>
        <dbReference type="ARBA" id="ARBA00022692"/>
    </source>
</evidence>
<dbReference type="AlphaFoldDB" id="A0A1R2C6J1"/>
<feature type="transmembrane region" description="Helical" evidence="6">
    <location>
        <begin position="305"/>
        <end position="327"/>
    </location>
</feature>
<feature type="transmembrane region" description="Helical" evidence="6">
    <location>
        <begin position="229"/>
        <end position="254"/>
    </location>
</feature>
<feature type="transmembrane region" description="Helical" evidence="6">
    <location>
        <begin position="404"/>
        <end position="425"/>
    </location>
</feature>
<dbReference type="GO" id="GO:0016020">
    <property type="term" value="C:membrane"/>
    <property type="evidence" value="ECO:0007669"/>
    <property type="project" value="UniProtKB-SubCell"/>
</dbReference>
<dbReference type="PROSITE" id="PS50850">
    <property type="entry name" value="MFS"/>
    <property type="match status" value="1"/>
</dbReference>
<feature type="transmembrane region" description="Helical" evidence="6">
    <location>
        <begin position="367"/>
        <end position="392"/>
    </location>
</feature>
<dbReference type="GO" id="GO:0022857">
    <property type="term" value="F:transmembrane transporter activity"/>
    <property type="evidence" value="ECO:0007669"/>
    <property type="project" value="InterPro"/>
</dbReference>
<evidence type="ECO:0000256" key="4">
    <source>
        <dbReference type="ARBA" id="ARBA00022989"/>
    </source>
</evidence>
<feature type="transmembrane region" description="Helical" evidence="6">
    <location>
        <begin position="144"/>
        <end position="166"/>
    </location>
</feature>
<keyword evidence="2" id="KW-0813">Transport</keyword>
<keyword evidence="5 6" id="KW-0472">Membrane</keyword>
<name>A0A1R2C6J1_9CILI</name>
<proteinExistence type="predicted"/>
<protein>
    <recommendedName>
        <fullName evidence="7">Major facilitator superfamily (MFS) profile domain-containing protein</fullName>
    </recommendedName>
</protein>
<keyword evidence="4 6" id="KW-1133">Transmembrane helix</keyword>
<dbReference type="SUPFAM" id="SSF103473">
    <property type="entry name" value="MFS general substrate transporter"/>
    <property type="match status" value="1"/>
</dbReference>
<feature type="domain" description="Major facilitator superfamily (MFS) profile" evidence="7">
    <location>
        <begin position="17"/>
        <end position="430"/>
    </location>
</feature>
<dbReference type="Gene3D" id="1.20.1250.20">
    <property type="entry name" value="MFS general substrate transporter like domains"/>
    <property type="match status" value="1"/>
</dbReference>
<organism evidence="8 9">
    <name type="scientific">Stentor coeruleus</name>
    <dbReference type="NCBI Taxonomy" id="5963"/>
    <lineage>
        <taxon>Eukaryota</taxon>
        <taxon>Sar</taxon>
        <taxon>Alveolata</taxon>
        <taxon>Ciliophora</taxon>
        <taxon>Postciliodesmatophora</taxon>
        <taxon>Heterotrichea</taxon>
        <taxon>Heterotrichida</taxon>
        <taxon>Stentoridae</taxon>
        <taxon>Stentor</taxon>
    </lineage>
</organism>
<evidence type="ECO:0000256" key="2">
    <source>
        <dbReference type="ARBA" id="ARBA00022448"/>
    </source>
</evidence>
<evidence type="ECO:0000256" key="1">
    <source>
        <dbReference type="ARBA" id="ARBA00004141"/>
    </source>
</evidence>
<feature type="transmembrane region" description="Helical" evidence="6">
    <location>
        <begin position="12"/>
        <end position="33"/>
    </location>
</feature>
<evidence type="ECO:0000259" key="7">
    <source>
        <dbReference type="PROSITE" id="PS50850"/>
    </source>
</evidence>
<dbReference type="OrthoDB" id="423452at2759"/>
<keyword evidence="9" id="KW-1185">Reference proteome</keyword>
<evidence type="ECO:0000256" key="6">
    <source>
        <dbReference type="SAM" id="Phobius"/>
    </source>
</evidence>
<dbReference type="InterPro" id="IPR001958">
    <property type="entry name" value="Tet-R_TetA/multi-R_MdtG-like"/>
</dbReference>
<gene>
    <name evidence="8" type="ORF">SteCoe_14275</name>
</gene>
<comment type="subcellular location">
    <subcellularLocation>
        <location evidence="1">Membrane</location>
        <topology evidence="1">Multi-pass membrane protein</topology>
    </subcellularLocation>
</comment>
<feature type="transmembrane region" description="Helical" evidence="6">
    <location>
        <begin position="87"/>
        <end position="106"/>
    </location>
</feature>
<accession>A0A1R2C6J1</accession>
<evidence type="ECO:0000256" key="5">
    <source>
        <dbReference type="ARBA" id="ARBA00023136"/>
    </source>
</evidence>
<comment type="caution">
    <text evidence="8">The sequence shown here is derived from an EMBL/GenBank/DDBJ whole genome shotgun (WGS) entry which is preliminary data.</text>
</comment>
<dbReference type="Pfam" id="PF07690">
    <property type="entry name" value="MFS_1"/>
    <property type="match status" value="1"/>
</dbReference>
<keyword evidence="3 6" id="KW-0812">Transmembrane</keyword>
<dbReference type="PANTHER" id="PTHR23504:SF15">
    <property type="entry name" value="MAJOR FACILITATOR SUPERFAMILY (MFS) PROFILE DOMAIN-CONTAINING PROTEIN"/>
    <property type="match status" value="1"/>
</dbReference>
<feature type="transmembrane region" description="Helical" evidence="6">
    <location>
        <begin position="333"/>
        <end position="355"/>
    </location>
</feature>
<reference evidence="8 9" key="1">
    <citation type="submission" date="2016-11" db="EMBL/GenBank/DDBJ databases">
        <title>The macronuclear genome of Stentor coeruleus: a giant cell with tiny introns.</title>
        <authorList>
            <person name="Slabodnick M."/>
            <person name="Ruby J.G."/>
            <person name="Reiff S.B."/>
            <person name="Swart E.C."/>
            <person name="Gosai S."/>
            <person name="Prabakaran S."/>
            <person name="Witkowska E."/>
            <person name="Larue G.E."/>
            <person name="Fisher S."/>
            <person name="Freeman R.M."/>
            <person name="Gunawardena J."/>
            <person name="Chu W."/>
            <person name="Stover N.A."/>
            <person name="Gregory B.D."/>
            <person name="Nowacki M."/>
            <person name="Derisi J."/>
            <person name="Roy S.W."/>
            <person name="Marshall W.F."/>
            <person name="Sood P."/>
        </authorList>
    </citation>
    <scope>NUCLEOTIDE SEQUENCE [LARGE SCALE GENOMIC DNA]</scope>
    <source>
        <strain evidence="8">WM001</strain>
    </source>
</reference>
<dbReference type="PRINTS" id="PR01035">
    <property type="entry name" value="TCRTETA"/>
</dbReference>
<evidence type="ECO:0000313" key="8">
    <source>
        <dbReference type="EMBL" id="OMJ84601.1"/>
    </source>
</evidence>
<evidence type="ECO:0000313" key="9">
    <source>
        <dbReference type="Proteomes" id="UP000187209"/>
    </source>
</evidence>
<feature type="transmembrane region" description="Helical" evidence="6">
    <location>
        <begin position="274"/>
        <end position="293"/>
    </location>
</feature>
<dbReference type="EMBL" id="MPUH01000264">
    <property type="protein sequence ID" value="OMJ84601.1"/>
    <property type="molecule type" value="Genomic_DNA"/>
</dbReference>